<dbReference type="GO" id="GO:0016491">
    <property type="term" value="F:oxidoreductase activity"/>
    <property type="evidence" value="ECO:0007669"/>
    <property type="project" value="UniProtKB-KW"/>
</dbReference>
<dbReference type="SFLD" id="SFLDG01065">
    <property type="entry name" value="anaerobic_coproporphyrinogen-I"/>
    <property type="match status" value="1"/>
</dbReference>
<keyword evidence="2" id="KW-0560">Oxidoreductase</keyword>
<dbReference type="PATRIC" id="fig|1195236.3.peg.407"/>
<keyword evidence="3" id="KW-1185">Reference proteome</keyword>
<dbReference type="Gene3D" id="3.80.30.20">
    <property type="entry name" value="tm_1862 like domain"/>
    <property type="match status" value="1"/>
</dbReference>
<dbReference type="SFLD" id="SFLDS00029">
    <property type="entry name" value="Radical_SAM"/>
    <property type="match status" value="1"/>
</dbReference>
<dbReference type="EC" id="1.3.99.22" evidence="2"/>
<gene>
    <name evidence="2" type="ORF">CTER_0105</name>
</gene>
<dbReference type="InterPro" id="IPR023404">
    <property type="entry name" value="rSAM_horseshoe"/>
</dbReference>
<sequence length="515" mass="58177">MIFYRNTCDSFDYEFEDIIKLFFLKDELVKIDGPRDTDSGAFLLCCFSREDGQGLKINIRLQAENFDEQADIPVSEDGPDSKGQDINRPYIKSLKKKFKRELFLLLQKYTGKIIPWGVMTGIRPTKLVNELLDGGAGKEQILKTLTEDYYVTDNKARLLFDVAVNQRELFKNSVPGSVSLYIGIPFCPTRCLYCSFSSSTIGQYKKSVDKYLDALLKEIEHASGLIKSKGLKIESVYIGGGTPTSVSSLQLDRLLRGIEDLLDLSCLKEYTLEAGRPDTIDFEKLSVVRRSRVSRISINPQSMNAATLERIGRDHTPAEVEKAFGTARELGFGNINMDVICGLPGEDPDMFKATMERIAQLNPESITVHTMAIKRASRLTQELDSYSLHREYRQVADMVESAREYASRMGLEPYYLYRQKNILGNLENVGYSKKGRESLYNIQIMEERQSIFACGAGAVSKFVFPDNRIERAFNVKSVEEYLGRIDEMLERKEAATGGLLGELSNNDIDNMGSEF</sequence>
<reference evidence="2 3" key="1">
    <citation type="journal article" date="2013" name="Genome Announc.">
        <title>Draft Genome Sequence of the Cellulolytic, Mesophilic, Anaerobic Bacterium Clostridium termitidis Strain CT1112 (DSM 5398).</title>
        <authorList>
            <person name="Lal S."/>
            <person name="Ramachandran U."/>
            <person name="Zhang X."/>
            <person name="Munir R."/>
            <person name="Sparling R."/>
            <person name="Levin D.B."/>
        </authorList>
    </citation>
    <scope>NUCLEOTIDE SEQUENCE [LARGE SCALE GENOMIC DNA]</scope>
    <source>
        <strain evidence="2 3">CT1112</strain>
    </source>
</reference>
<dbReference type="InterPro" id="IPR007197">
    <property type="entry name" value="rSAM"/>
</dbReference>
<dbReference type="PROSITE" id="PS51918">
    <property type="entry name" value="RADICAL_SAM"/>
    <property type="match status" value="1"/>
</dbReference>
<evidence type="ECO:0000259" key="1">
    <source>
        <dbReference type="PROSITE" id="PS51918"/>
    </source>
</evidence>
<dbReference type="InterPro" id="IPR006638">
    <property type="entry name" value="Elp3/MiaA/NifB-like_rSAM"/>
</dbReference>
<dbReference type="NCBIfam" id="TIGR03994">
    <property type="entry name" value="rSAM_HemZ"/>
    <property type="match status" value="1"/>
</dbReference>
<dbReference type="SMART" id="SM00729">
    <property type="entry name" value="Elp3"/>
    <property type="match status" value="1"/>
</dbReference>
<proteinExistence type="predicted"/>
<name>S0FU71_RUMCE</name>
<comment type="caution">
    <text evidence="2">The sequence shown here is derived from an EMBL/GenBank/DDBJ whole genome shotgun (WGS) entry which is preliminary data.</text>
</comment>
<dbReference type="GO" id="GO:0051539">
    <property type="term" value="F:4 iron, 4 sulfur cluster binding"/>
    <property type="evidence" value="ECO:0007669"/>
    <property type="project" value="TreeGrafter"/>
</dbReference>
<dbReference type="RefSeq" id="WP_004623305.1">
    <property type="nucleotide sequence ID" value="NZ_AORV01000011.1"/>
</dbReference>
<dbReference type="Pfam" id="PF04055">
    <property type="entry name" value="Radical_SAM"/>
    <property type="match status" value="1"/>
</dbReference>
<dbReference type="SFLD" id="SFLDG01082">
    <property type="entry name" value="B12-binding_domain_containing"/>
    <property type="match status" value="1"/>
</dbReference>
<dbReference type="InterPro" id="IPR058240">
    <property type="entry name" value="rSAM_sf"/>
</dbReference>
<dbReference type="EMBL" id="AORV01000011">
    <property type="protein sequence ID" value="EMS73861.1"/>
    <property type="molecule type" value="Genomic_DNA"/>
</dbReference>
<dbReference type="SFLD" id="SFLDF00310">
    <property type="entry name" value="oxygen-independent_coproporphy"/>
    <property type="match status" value="1"/>
</dbReference>
<evidence type="ECO:0000313" key="2">
    <source>
        <dbReference type="EMBL" id="EMS73861.1"/>
    </source>
</evidence>
<dbReference type="STRING" id="1195236.CTER_0105"/>
<dbReference type="InterPro" id="IPR023995">
    <property type="entry name" value="HemZ"/>
</dbReference>
<protein>
    <submittedName>
        <fullName evidence="2">Coproporphyrinogen III oxidase</fullName>
        <ecNumber evidence="2">1.3.99.22</ecNumber>
    </submittedName>
</protein>
<evidence type="ECO:0000313" key="3">
    <source>
        <dbReference type="Proteomes" id="UP000014155"/>
    </source>
</evidence>
<dbReference type="PANTHER" id="PTHR13932">
    <property type="entry name" value="COPROPORPHYRINIGEN III OXIDASE"/>
    <property type="match status" value="1"/>
</dbReference>
<dbReference type="Proteomes" id="UP000014155">
    <property type="component" value="Unassembled WGS sequence"/>
</dbReference>
<dbReference type="GO" id="GO:0006779">
    <property type="term" value="P:porphyrin-containing compound biosynthetic process"/>
    <property type="evidence" value="ECO:0007669"/>
    <property type="project" value="TreeGrafter"/>
</dbReference>
<organism evidence="2 3">
    <name type="scientific">Ruminiclostridium cellobioparum subsp. termitidis CT1112</name>
    <dbReference type="NCBI Taxonomy" id="1195236"/>
    <lineage>
        <taxon>Bacteria</taxon>
        <taxon>Bacillati</taxon>
        <taxon>Bacillota</taxon>
        <taxon>Clostridia</taxon>
        <taxon>Eubacteriales</taxon>
        <taxon>Oscillospiraceae</taxon>
        <taxon>Ruminiclostridium</taxon>
    </lineage>
</organism>
<dbReference type="SUPFAM" id="SSF102114">
    <property type="entry name" value="Radical SAM enzymes"/>
    <property type="match status" value="1"/>
</dbReference>
<dbReference type="eggNOG" id="COG0635">
    <property type="taxonomic scope" value="Bacteria"/>
</dbReference>
<dbReference type="InterPro" id="IPR034505">
    <property type="entry name" value="Coproporphyrinogen-III_oxidase"/>
</dbReference>
<dbReference type="AlphaFoldDB" id="S0FU71"/>
<accession>S0FU71</accession>
<dbReference type="GO" id="GO:0005737">
    <property type="term" value="C:cytoplasm"/>
    <property type="evidence" value="ECO:0007669"/>
    <property type="project" value="TreeGrafter"/>
</dbReference>
<dbReference type="PANTHER" id="PTHR13932:SF1">
    <property type="entry name" value="OXYGEN-INDEPENDENT COPROPORPHYRINOGEN-III OXIDASE-LIKE PROTEIN HEMZ"/>
    <property type="match status" value="1"/>
</dbReference>
<feature type="domain" description="Radical SAM core" evidence="1">
    <location>
        <begin position="172"/>
        <end position="408"/>
    </location>
</feature>